<feature type="domain" description="BRCT" evidence="5">
    <location>
        <begin position="483"/>
        <end position="549"/>
    </location>
</feature>
<gene>
    <name evidence="6" type="ORF">BU26DRAFT_592226</name>
</gene>
<dbReference type="PROSITE" id="PS50172">
    <property type="entry name" value="BRCT"/>
    <property type="match status" value="1"/>
</dbReference>
<dbReference type="InterPro" id="IPR051579">
    <property type="entry name" value="DDR_Transcriptional_Reg"/>
</dbReference>
<feature type="compositionally biased region" description="Acidic residues" evidence="4">
    <location>
        <begin position="351"/>
        <end position="363"/>
    </location>
</feature>
<evidence type="ECO:0000313" key="7">
    <source>
        <dbReference type="Proteomes" id="UP000800094"/>
    </source>
</evidence>
<dbReference type="EMBL" id="ML987193">
    <property type="protein sequence ID" value="KAF2251150.1"/>
    <property type="molecule type" value="Genomic_DNA"/>
</dbReference>
<evidence type="ECO:0000256" key="2">
    <source>
        <dbReference type="ARBA" id="ARBA00022763"/>
    </source>
</evidence>
<evidence type="ECO:0000259" key="5">
    <source>
        <dbReference type="PROSITE" id="PS50172"/>
    </source>
</evidence>
<name>A0A6A6INK1_9PLEO</name>
<evidence type="ECO:0000313" key="6">
    <source>
        <dbReference type="EMBL" id="KAF2251150.1"/>
    </source>
</evidence>
<evidence type="ECO:0000256" key="1">
    <source>
        <dbReference type="ARBA" id="ARBA00004123"/>
    </source>
</evidence>
<evidence type="ECO:0000256" key="4">
    <source>
        <dbReference type="SAM" id="MobiDB-lite"/>
    </source>
</evidence>
<dbReference type="GeneID" id="54588160"/>
<accession>A0A6A6INK1</accession>
<dbReference type="PANTHER" id="PTHR23196:SF1">
    <property type="entry name" value="PAX-INTERACTING PROTEIN 1"/>
    <property type="match status" value="1"/>
</dbReference>
<sequence length="689" mass="74996">MPQKGGEAFVVKEVVVKDAKGAGCQRRQSKLVLALCTDQHFVFLLVTARRVQSKPAPRRVNQSKMGWSFVRQGNNGERRGKFSLGGQHLQLFLLQSDSNLVAVPTVSTDKRPQVVGIVSVGAWSVKLEAVRGSFKVTPHNPRSDATIDPPTEEYILRAKEDEHTEIVFLREGDRICSPGAVGGLVLTWDSPQVQVNSSVTGEGEIPESEDQQEADEPADVAKPENPEETEDEEDLDRTLVPGVLAPSKSQLSRSTPLPSGSRTEVVQETPAANRTINAPTEYSGAVAGRGDSDVVENTPPLDETAAADAAEAFSTTPTKLVESESHRNKAGDYARNPDGLLESKQNGALEETMDVEMSNGDDDPPVRPVRHPKIKIPARTAKRASPAEDETESNTSNRSGKRRKIDAEGLQDTIAVHTPVKKTVRKTAQKGKKRLSDVQQEETPPRSQRDSQRSVAAEGEYDGPKPRVAFSNSAIQPNGSHMKFLKKHGGVGVESVTDDCNILCVKDGPLAKTMKLLQSIALGIPIVCDKWLIDSAKAGHFLPLRPYIPSAPAQEKEWNFSIAQIWNQPQNTLFQRYIIYFTPALKGTYAQFAEIEEVCKAVGARRVVVGKKAAGGKEVDAQDTILLAKEDGDEDAVALVESGKTCFSKDFLTNSILRGAVDLESDEFKIKAGPTASEQPKRKGRPRKS</sequence>
<evidence type="ECO:0000256" key="3">
    <source>
        <dbReference type="ARBA" id="ARBA00023242"/>
    </source>
</evidence>
<dbReference type="InterPro" id="IPR001357">
    <property type="entry name" value="BRCT_dom"/>
</dbReference>
<dbReference type="CDD" id="cd17744">
    <property type="entry name" value="BRCT_MDC1_rpt1"/>
    <property type="match status" value="1"/>
</dbReference>
<feature type="compositionally biased region" description="Acidic residues" evidence="4">
    <location>
        <begin position="226"/>
        <end position="235"/>
    </location>
</feature>
<feature type="compositionally biased region" description="Basic and acidic residues" evidence="4">
    <location>
        <begin position="321"/>
        <end position="332"/>
    </location>
</feature>
<keyword evidence="2" id="KW-0227">DNA damage</keyword>
<dbReference type="SUPFAM" id="SSF52113">
    <property type="entry name" value="BRCT domain"/>
    <property type="match status" value="1"/>
</dbReference>
<feature type="compositionally biased region" description="Polar residues" evidence="4">
    <location>
        <begin position="247"/>
        <end position="280"/>
    </location>
</feature>
<dbReference type="Proteomes" id="UP000800094">
    <property type="component" value="Unassembled WGS sequence"/>
</dbReference>
<keyword evidence="7" id="KW-1185">Reference proteome</keyword>
<feature type="compositionally biased region" description="Basic and acidic residues" evidence="4">
    <location>
        <begin position="443"/>
        <end position="452"/>
    </location>
</feature>
<feature type="compositionally biased region" description="Basic residues" evidence="4">
    <location>
        <begin position="419"/>
        <end position="433"/>
    </location>
</feature>
<feature type="compositionally biased region" description="Acidic residues" evidence="4">
    <location>
        <begin position="204"/>
        <end position="218"/>
    </location>
</feature>
<dbReference type="InterPro" id="IPR036420">
    <property type="entry name" value="BRCT_dom_sf"/>
</dbReference>
<dbReference type="GO" id="GO:0005634">
    <property type="term" value="C:nucleus"/>
    <property type="evidence" value="ECO:0007669"/>
    <property type="project" value="UniProtKB-SubCell"/>
</dbReference>
<keyword evidence="3" id="KW-0539">Nucleus</keyword>
<dbReference type="SMART" id="SM00292">
    <property type="entry name" value="BRCT"/>
    <property type="match status" value="2"/>
</dbReference>
<dbReference type="AlphaFoldDB" id="A0A6A6INK1"/>
<dbReference type="Gene3D" id="3.40.50.10190">
    <property type="entry name" value="BRCT domain"/>
    <property type="match status" value="2"/>
</dbReference>
<dbReference type="PANTHER" id="PTHR23196">
    <property type="entry name" value="PAX TRANSCRIPTION ACTIVATION DOMAIN INTERACTING PROTEIN"/>
    <property type="match status" value="1"/>
</dbReference>
<organism evidence="6 7">
    <name type="scientific">Trematosphaeria pertusa</name>
    <dbReference type="NCBI Taxonomy" id="390896"/>
    <lineage>
        <taxon>Eukaryota</taxon>
        <taxon>Fungi</taxon>
        <taxon>Dikarya</taxon>
        <taxon>Ascomycota</taxon>
        <taxon>Pezizomycotina</taxon>
        <taxon>Dothideomycetes</taxon>
        <taxon>Pleosporomycetidae</taxon>
        <taxon>Pleosporales</taxon>
        <taxon>Massarineae</taxon>
        <taxon>Trematosphaeriaceae</taxon>
        <taxon>Trematosphaeria</taxon>
    </lineage>
</organism>
<comment type="subcellular location">
    <subcellularLocation>
        <location evidence="1">Nucleus</location>
    </subcellularLocation>
</comment>
<dbReference type="Pfam" id="PF00533">
    <property type="entry name" value="BRCT"/>
    <property type="match status" value="1"/>
</dbReference>
<feature type="region of interest" description="Disordered" evidence="4">
    <location>
        <begin position="196"/>
        <end position="466"/>
    </location>
</feature>
<protein>
    <recommendedName>
        <fullName evidence="5">BRCT domain-containing protein</fullName>
    </recommendedName>
</protein>
<feature type="compositionally biased region" description="Basic residues" evidence="4">
    <location>
        <begin position="368"/>
        <end position="382"/>
    </location>
</feature>
<proteinExistence type="predicted"/>
<feature type="compositionally biased region" description="Low complexity" evidence="4">
    <location>
        <begin position="302"/>
        <end position="312"/>
    </location>
</feature>
<reference evidence="6" key="1">
    <citation type="journal article" date="2020" name="Stud. Mycol.">
        <title>101 Dothideomycetes genomes: a test case for predicting lifestyles and emergence of pathogens.</title>
        <authorList>
            <person name="Haridas S."/>
            <person name="Albert R."/>
            <person name="Binder M."/>
            <person name="Bloem J."/>
            <person name="Labutti K."/>
            <person name="Salamov A."/>
            <person name="Andreopoulos B."/>
            <person name="Baker S."/>
            <person name="Barry K."/>
            <person name="Bills G."/>
            <person name="Bluhm B."/>
            <person name="Cannon C."/>
            <person name="Castanera R."/>
            <person name="Culley D."/>
            <person name="Daum C."/>
            <person name="Ezra D."/>
            <person name="Gonzalez J."/>
            <person name="Henrissat B."/>
            <person name="Kuo A."/>
            <person name="Liang C."/>
            <person name="Lipzen A."/>
            <person name="Lutzoni F."/>
            <person name="Magnuson J."/>
            <person name="Mondo S."/>
            <person name="Nolan M."/>
            <person name="Ohm R."/>
            <person name="Pangilinan J."/>
            <person name="Park H.-J."/>
            <person name="Ramirez L."/>
            <person name="Alfaro M."/>
            <person name="Sun H."/>
            <person name="Tritt A."/>
            <person name="Yoshinaga Y."/>
            <person name="Zwiers L.-H."/>
            <person name="Turgeon B."/>
            <person name="Goodwin S."/>
            <person name="Spatafora J."/>
            <person name="Crous P."/>
            <person name="Grigoriev I."/>
        </authorList>
    </citation>
    <scope>NUCLEOTIDE SEQUENCE</scope>
    <source>
        <strain evidence="6">CBS 122368</strain>
    </source>
</reference>
<dbReference type="RefSeq" id="XP_033686154.1">
    <property type="nucleotide sequence ID" value="XM_033834830.1"/>
</dbReference>
<dbReference type="OrthoDB" id="342264at2759"/>
<dbReference type="GO" id="GO:0006974">
    <property type="term" value="P:DNA damage response"/>
    <property type="evidence" value="ECO:0007669"/>
    <property type="project" value="UniProtKB-KW"/>
</dbReference>